<dbReference type="SUPFAM" id="SSF51391">
    <property type="entry name" value="Thiamin phosphate synthase"/>
    <property type="match status" value="1"/>
</dbReference>
<accession>A0A7Y9NJ45</accession>
<dbReference type="GO" id="GO:0005737">
    <property type="term" value="C:cytoplasm"/>
    <property type="evidence" value="ECO:0007669"/>
    <property type="project" value="TreeGrafter"/>
</dbReference>
<comment type="caution">
    <text evidence="4">The sequence shown here is derived from an EMBL/GenBank/DDBJ whole genome shotgun (WGS) entry which is preliminary data.</text>
</comment>
<dbReference type="EC" id="2.5.1.3" evidence="4"/>
<evidence type="ECO:0000256" key="1">
    <source>
        <dbReference type="ARBA" id="ARBA00004948"/>
    </source>
</evidence>
<sequence>MAPYTDFTMLRYAITSRALYPGDEQQKQAALLREAARWIADGIDLLQLREKDLPAATLATLTRNLLEKIALAASPTRLLINSRPDVALATGAHGVHLSASPDELSPAQIRDLFHSAHAPKPLITVSCHTLADIHRARHDQVDAILYAPVFEKPLADGQILPGQGLDQLRAACTAAAPIPVYALGGVTLQNASSCLEAGAAGVAGIRLFHNP</sequence>
<dbReference type="AlphaFoldDB" id="A0A7Y9NJ45"/>
<evidence type="ECO:0000313" key="5">
    <source>
        <dbReference type="Proteomes" id="UP000534186"/>
    </source>
</evidence>
<feature type="domain" description="Thiamine phosphate synthase/TenI" evidence="3">
    <location>
        <begin position="24"/>
        <end position="206"/>
    </location>
</feature>
<keyword evidence="4" id="KW-0808">Transferase</keyword>
<gene>
    <name evidence="4" type="ORF">HDF12_000633</name>
</gene>
<evidence type="ECO:0000259" key="3">
    <source>
        <dbReference type="Pfam" id="PF02581"/>
    </source>
</evidence>
<dbReference type="PANTHER" id="PTHR20857:SF15">
    <property type="entry name" value="THIAMINE-PHOSPHATE SYNTHASE"/>
    <property type="match status" value="1"/>
</dbReference>
<reference evidence="4 5" key="1">
    <citation type="submission" date="2020-07" db="EMBL/GenBank/DDBJ databases">
        <title>Genomic Encyclopedia of Type Strains, Phase IV (KMG-V): Genome sequencing to study the core and pangenomes of soil and plant-associated prokaryotes.</title>
        <authorList>
            <person name="Whitman W."/>
        </authorList>
    </citation>
    <scope>NUCLEOTIDE SEQUENCE [LARGE SCALE GENOMIC DNA]</scope>
    <source>
        <strain evidence="4 5">M8UP30</strain>
    </source>
</reference>
<dbReference type="InterPro" id="IPR036206">
    <property type="entry name" value="ThiamineP_synth_sf"/>
</dbReference>
<evidence type="ECO:0000256" key="2">
    <source>
        <dbReference type="ARBA" id="ARBA00022977"/>
    </source>
</evidence>
<dbReference type="EMBL" id="JACCCV010000001">
    <property type="protein sequence ID" value="NYF50268.1"/>
    <property type="molecule type" value="Genomic_DNA"/>
</dbReference>
<dbReference type="GO" id="GO:0009228">
    <property type="term" value="P:thiamine biosynthetic process"/>
    <property type="evidence" value="ECO:0007669"/>
    <property type="project" value="UniProtKB-KW"/>
</dbReference>
<keyword evidence="2" id="KW-0784">Thiamine biosynthesis</keyword>
<organism evidence="4 5">
    <name type="scientific">Tunturiibacter lichenicola</name>
    <dbReference type="NCBI Taxonomy" id="2051959"/>
    <lineage>
        <taxon>Bacteria</taxon>
        <taxon>Pseudomonadati</taxon>
        <taxon>Acidobacteriota</taxon>
        <taxon>Terriglobia</taxon>
        <taxon>Terriglobales</taxon>
        <taxon>Acidobacteriaceae</taxon>
        <taxon>Tunturiibacter</taxon>
    </lineage>
</organism>
<dbReference type="InterPro" id="IPR022998">
    <property type="entry name" value="ThiamineP_synth_TenI"/>
</dbReference>
<dbReference type="InterPro" id="IPR013785">
    <property type="entry name" value="Aldolase_TIM"/>
</dbReference>
<protein>
    <submittedName>
        <fullName evidence="4">Thiamine-phosphate pyrophosphorylase</fullName>
        <ecNumber evidence="4">2.5.1.3</ecNumber>
    </submittedName>
</protein>
<dbReference type="Proteomes" id="UP000534186">
    <property type="component" value="Unassembled WGS sequence"/>
</dbReference>
<name>A0A7Y9NJ45_9BACT</name>
<comment type="pathway">
    <text evidence="1">Cofactor biosynthesis; thiamine diphosphate biosynthesis.</text>
</comment>
<dbReference type="PANTHER" id="PTHR20857">
    <property type="entry name" value="THIAMINE-PHOSPHATE PYROPHOSPHORYLASE"/>
    <property type="match status" value="1"/>
</dbReference>
<dbReference type="CDD" id="cd00564">
    <property type="entry name" value="TMP_TenI"/>
    <property type="match status" value="1"/>
</dbReference>
<dbReference type="GO" id="GO:0004789">
    <property type="term" value="F:thiamine-phosphate diphosphorylase activity"/>
    <property type="evidence" value="ECO:0007669"/>
    <property type="project" value="UniProtKB-EC"/>
</dbReference>
<dbReference type="Gene3D" id="3.20.20.70">
    <property type="entry name" value="Aldolase class I"/>
    <property type="match status" value="1"/>
</dbReference>
<proteinExistence type="predicted"/>
<evidence type="ECO:0000313" key="4">
    <source>
        <dbReference type="EMBL" id="NYF50268.1"/>
    </source>
</evidence>
<dbReference type="Pfam" id="PF02581">
    <property type="entry name" value="TMP-TENI"/>
    <property type="match status" value="1"/>
</dbReference>